<sequence>MGLTDADFASTPFRRYAAAQLDQINAKHSELSARYRADLGAGFDLTVLAYQTRFSRDWFKLDRVNAAGSLVNSGKSGTGISAILDDPLTNANAFEVLEGNLGFVSADGALLIKHNNRDYVAKGLQAIIGWQGEFAGVSHNFETSVRYHQDEQDRFQWWDRYKVDNGTLVLTGSDTPGTESNRIDQARALAFYAQDQIKAGKWTFVPGLRFERVVLRRDEFGKNDPTRSGVNLAEKDNYISAFVPGLGVIYQANANWSLFGGVHRGFSPPGPGKTNTDAETARNWELGTRYANGALRLEATGFFNAFDNMIGTVTASTSGVGNIGDQFDAGKVDVMGLELSGEAELSDFTGTDFEMPVRFAYTYTRAEFQNSFASNFEPWGNVQAGDLVPYIPTHQFSGSLGVQTTRFGSELAVSIIGDVRTQAGQGNIPSNNLVAGRTILDASLWMQATASIKLSLSARNLTDKVYAAARRPAGLRPGLPRTFLFAVTFSY</sequence>
<gene>
    <name evidence="8" type="ORF">MNBD_ALPHA06-329</name>
</gene>
<dbReference type="PROSITE" id="PS52016">
    <property type="entry name" value="TONB_DEPENDENT_REC_3"/>
    <property type="match status" value="1"/>
</dbReference>
<dbReference type="GO" id="GO:0033214">
    <property type="term" value="P:siderophore-iron import into cell"/>
    <property type="evidence" value="ECO:0007669"/>
    <property type="project" value="TreeGrafter"/>
</dbReference>
<dbReference type="InterPro" id="IPR039426">
    <property type="entry name" value="TonB-dep_rcpt-like"/>
</dbReference>
<evidence type="ECO:0000313" key="8">
    <source>
        <dbReference type="EMBL" id="VAV97730.1"/>
    </source>
</evidence>
<evidence type="ECO:0000256" key="2">
    <source>
        <dbReference type="ARBA" id="ARBA00022448"/>
    </source>
</evidence>
<dbReference type="Pfam" id="PF00593">
    <property type="entry name" value="TonB_dep_Rec_b-barrel"/>
    <property type="match status" value="1"/>
</dbReference>
<evidence type="ECO:0000259" key="7">
    <source>
        <dbReference type="Pfam" id="PF00593"/>
    </source>
</evidence>
<feature type="domain" description="TonB-dependent receptor-like beta-barrel" evidence="7">
    <location>
        <begin position="28"/>
        <end position="461"/>
    </location>
</feature>
<keyword evidence="5" id="KW-0472">Membrane</keyword>
<organism evidence="8">
    <name type="scientific">hydrothermal vent metagenome</name>
    <dbReference type="NCBI Taxonomy" id="652676"/>
    <lineage>
        <taxon>unclassified sequences</taxon>
        <taxon>metagenomes</taxon>
        <taxon>ecological metagenomes</taxon>
    </lineage>
</organism>
<keyword evidence="3" id="KW-0812">Transmembrane</keyword>
<protein>
    <recommendedName>
        <fullName evidence="7">TonB-dependent receptor-like beta-barrel domain-containing protein</fullName>
    </recommendedName>
</protein>
<keyword evidence="2" id="KW-0813">Transport</keyword>
<dbReference type="SUPFAM" id="SSF56935">
    <property type="entry name" value="Porins"/>
    <property type="match status" value="1"/>
</dbReference>
<dbReference type="InterPro" id="IPR036942">
    <property type="entry name" value="Beta-barrel_TonB_sf"/>
</dbReference>
<dbReference type="PANTHER" id="PTHR30442:SF0">
    <property type="entry name" value="FE(3+) DICITRATE TRANSPORT PROTEIN FECA"/>
    <property type="match status" value="1"/>
</dbReference>
<evidence type="ECO:0000256" key="1">
    <source>
        <dbReference type="ARBA" id="ARBA00004571"/>
    </source>
</evidence>
<dbReference type="PANTHER" id="PTHR30442">
    <property type="entry name" value="IRON III DICITRATE TRANSPORT PROTEIN FECA"/>
    <property type="match status" value="1"/>
</dbReference>
<proteinExistence type="predicted"/>
<evidence type="ECO:0000256" key="6">
    <source>
        <dbReference type="ARBA" id="ARBA00023237"/>
    </source>
</evidence>
<evidence type="ECO:0000256" key="5">
    <source>
        <dbReference type="ARBA" id="ARBA00023136"/>
    </source>
</evidence>
<accession>A0A3B0RW75</accession>
<evidence type="ECO:0000256" key="4">
    <source>
        <dbReference type="ARBA" id="ARBA00023077"/>
    </source>
</evidence>
<name>A0A3B0RW75_9ZZZZ</name>
<dbReference type="AlphaFoldDB" id="A0A3B0RW75"/>
<reference evidence="8" key="1">
    <citation type="submission" date="2018-06" db="EMBL/GenBank/DDBJ databases">
        <authorList>
            <person name="Zhirakovskaya E."/>
        </authorList>
    </citation>
    <scope>NUCLEOTIDE SEQUENCE</scope>
</reference>
<comment type="subcellular location">
    <subcellularLocation>
        <location evidence="1">Cell outer membrane</location>
        <topology evidence="1">Multi-pass membrane protein</topology>
    </subcellularLocation>
</comment>
<evidence type="ECO:0000256" key="3">
    <source>
        <dbReference type="ARBA" id="ARBA00022692"/>
    </source>
</evidence>
<dbReference type="Gene3D" id="2.40.170.20">
    <property type="entry name" value="TonB-dependent receptor, beta-barrel domain"/>
    <property type="match status" value="1"/>
</dbReference>
<dbReference type="GO" id="GO:0009279">
    <property type="term" value="C:cell outer membrane"/>
    <property type="evidence" value="ECO:0007669"/>
    <property type="project" value="UniProtKB-SubCell"/>
</dbReference>
<keyword evidence="6" id="KW-0998">Cell outer membrane</keyword>
<dbReference type="EMBL" id="UOEE01000248">
    <property type="protein sequence ID" value="VAV97730.1"/>
    <property type="molecule type" value="Genomic_DNA"/>
</dbReference>
<keyword evidence="4" id="KW-0798">TonB box</keyword>
<dbReference type="InterPro" id="IPR000531">
    <property type="entry name" value="Beta-barrel_TonB"/>
</dbReference>